<protein>
    <submittedName>
        <fullName evidence="2">Uncharacterized protein</fullName>
    </submittedName>
</protein>
<sequence>MATLLKSLQRPMASLTAAASVSSSSSQPAVSTSPAVSATPATTTAAASSQAEDPFTIISRLTGLSNLIQR</sequence>
<evidence type="ECO:0000313" key="3">
    <source>
        <dbReference type="Proteomes" id="UP000281553"/>
    </source>
</evidence>
<name>A0A3P7PBY5_DIBLA</name>
<organism evidence="2 3">
    <name type="scientific">Dibothriocephalus latus</name>
    <name type="common">Fish tapeworm</name>
    <name type="synonym">Diphyllobothrium latum</name>
    <dbReference type="NCBI Taxonomy" id="60516"/>
    <lineage>
        <taxon>Eukaryota</taxon>
        <taxon>Metazoa</taxon>
        <taxon>Spiralia</taxon>
        <taxon>Lophotrochozoa</taxon>
        <taxon>Platyhelminthes</taxon>
        <taxon>Cestoda</taxon>
        <taxon>Eucestoda</taxon>
        <taxon>Diphyllobothriidea</taxon>
        <taxon>Diphyllobothriidae</taxon>
        <taxon>Dibothriocephalus</taxon>
    </lineage>
</organism>
<gene>
    <name evidence="2" type="ORF">DILT_LOCUS19727</name>
</gene>
<dbReference type="EMBL" id="UYRU01119572">
    <property type="protein sequence ID" value="VDN46408.1"/>
    <property type="molecule type" value="Genomic_DNA"/>
</dbReference>
<keyword evidence="3" id="KW-1185">Reference proteome</keyword>
<evidence type="ECO:0000313" key="2">
    <source>
        <dbReference type="EMBL" id="VDN46408.1"/>
    </source>
</evidence>
<evidence type="ECO:0000256" key="1">
    <source>
        <dbReference type="SAM" id="MobiDB-lite"/>
    </source>
</evidence>
<reference evidence="2 3" key="1">
    <citation type="submission" date="2018-11" db="EMBL/GenBank/DDBJ databases">
        <authorList>
            <consortium name="Pathogen Informatics"/>
        </authorList>
    </citation>
    <scope>NUCLEOTIDE SEQUENCE [LARGE SCALE GENOMIC DNA]</scope>
</reference>
<dbReference type="Proteomes" id="UP000281553">
    <property type="component" value="Unassembled WGS sequence"/>
</dbReference>
<feature type="region of interest" description="Disordered" evidence="1">
    <location>
        <begin position="16"/>
        <end position="50"/>
    </location>
</feature>
<accession>A0A3P7PBY5</accession>
<proteinExistence type="predicted"/>
<dbReference type="AlphaFoldDB" id="A0A3P7PBY5"/>